<dbReference type="GO" id="GO:0009966">
    <property type="term" value="P:regulation of signal transduction"/>
    <property type="evidence" value="ECO:0007669"/>
    <property type="project" value="TreeGrafter"/>
</dbReference>
<dbReference type="Pfam" id="PF00069">
    <property type="entry name" value="Pkinase"/>
    <property type="match status" value="1"/>
</dbReference>
<keyword evidence="5" id="KW-0479">Metal-binding</keyword>
<evidence type="ECO:0000256" key="13">
    <source>
        <dbReference type="SAM" id="MobiDB-lite"/>
    </source>
</evidence>
<dbReference type="GO" id="GO:0004703">
    <property type="term" value="F:G protein-coupled receptor kinase activity"/>
    <property type="evidence" value="ECO:0007669"/>
    <property type="project" value="TreeGrafter"/>
</dbReference>
<dbReference type="GO" id="GO:0046872">
    <property type="term" value="F:metal ion binding"/>
    <property type="evidence" value="ECO:0007669"/>
    <property type="project" value="UniProtKB-KW"/>
</dbReference>
<dbReference type="Gene3D" id="3.30.200.20">
    <property type="entry name" value="Phosphorylase Kinase, domain 1"/>
    <property type="match status" value="2"/>
</dbReference>
<evidence type="ECO:0000256" key="5">
    <source>
        <dbReference type="ARBA" id="ARBA00022723"/>
    </source>
</evidence>
<dbReference type="SUPFAM" id="SSF56112">
    <property type="entry name" value="Protein kinase-like (PK-like)"/>
    <property type="match status" value="1"/>
</dbReference>
<keyword evidence="6 12" id="KW-0547">Nucleotide-binding</keyword>
<accession>A0A8J5ZGW6</accession>
<dbReference type="InterPro" id="IPR000719">
    <property type="entry name" value="Prot_kinase_dom"/>
</dbReference>
<dbReference type="PANTHER" id="PTHR24355">
    <property type="entry name" value="G PROTEIN-COUPLED RECEPTOR KINASE/RIBOSOMAL PROTEIN S6 KINASE"/>
    <property type="match status" value="1"/>
</dbReference>
<dbReference type="EMBL" id="JAGFMF010012216">
    <property type="protein sequence ID" value="KAG8505848.1"/>
    <property type="molecule type" value="Genomic_DNA"/>
</dbReference>
<keyword evidence="3" id="KW-0723">Serine/threonine-protein kinase</keyword>
<sequence>MQLTACPEWCGLWRLRIAGGAMTPQGPLVWRMDWHTAGRQSLDHPAPHGSPSVEMLLWAVQGDATWLGDQELWPQLRLRLARLLTVGGVQDAHLHGALSPGLARGQTRVEKLLKCGEPGKQEARSSESLRVGTLAPASGRSCKVGVVATRGLVRSCLRSLHYSAALSVPCPGYVALDVRKAACILGADRAGLQLALYHGQGNRLVNFDHFQILRAIGKGSFGKVCIVQKRDTKTMYAMKYMNKQKCIERDEVRNVFRELQIMQGLEHPFLVNLWVAPPAGCQELPGWAPRGSLPAAPAARGSCAERVLLGVGPAASGVWWLLGPSQHLSSLGSCQAHVSPDKLPRRVRIYLVFPSTVAPRELAVCHSLCQEESGDSRDLVQSCEAGEKQNLDEAPAPGAASNNSSSVQLTQRSAAPGFMYTFRAAQLRSPGDLEKAGDSSPSQAPLLQGAGQQASVPAPLKTCMPGLLGPGSCPMMTLQNRHNGGALTKPAASAHGSVHIIGVGECAPHSSFAPSRFLSINGLLTETAEPSQRRPKPRGPSLAVSDAASRAQSEVPSGLGFGARMYSFQDEEDMFMVVDLLLGGDLRYHLQQSVRFSEGAVRLYVCELALALDYLRRHHIIHRPGRGLARVSLQSLVPLSRFSWGAHAAGLEQESGAPSHTRKPRVAAALLWSSSSWALDCPPGQRPVRAFAVLAALTAVRSLSLTAAKVPPSLGDTEFPVWAPHLLAPLSVGSRVGRSRPTMPAPAVEVRNTRLLDIKPDNILLDEHALGCTLGQTPLPAHPARRPLCLSLAGFTPMSAAVASRSSLPRELCEHLRLRSDARGRRSPALRAVEGDEA</sequence>
<comment type="caution">
    <text evidence="15">The sequence shown here is derived from an EMBL/GenBank/DDBJ whole genome shotgun (WGS) entry which is preliminary data.</text>
</comment>
<feature type="binding site" evidence="12">
    <location>
        <position position="239"/>
    </location>
    <ligand>
        <name>ATP</name>
        <dbReference type="ChEBI" id="CHEBI:30616"/>
    </ligand>
</feature>
<dbReference type="SMART" id="SM00220">
    <property type="entry name" value="S_TKc"/>
    <property type="match status" value="1"/>
</dbReference>
<evidence type="ECO:0000256" key="1">
    <source>
        <dbReference type="ARBA" id="ARBA00001946"/>
    </source>
</evidence>
<dbReference type="GO" id="GO:0001664">
    <property type="term" value="F:G protein-coupled receptor binding"/>
    <property type="evidence" value="ECO:0007669"/>
    <property type="project" value="TreeGrafter"/>
</dbReference>
<dbReference type="PROSITE" id="PS00107">
    <property type="entry name" value="PROTEIN_KINASE_ATP"/>
    <property type="match status" value="1"/>
</dbReference>
<dbReference type="InterPro" id="IPR017441">
    <property type="entry name" value="Protein_kinase_ATP_BS"/>
</dbReference>
<evidence type="ECO:0000256" key="6">
    <source>
        <dbReference type="ARBA" id="ARBA00022741"/>
    </source>
</evidence>
<proteinExistence type="predicted"/>
<dbReference type="PANTHER" id="PTHR24355:SF30">
    <property type="entry name" value="SERINE_THREONINE-PROTEIN KINASE 32B ISOFORM X1"/>
    <property type="match status" value="1"/>
</dbReference>
<dbReference type="OrthoDB" id="2156623at2759"/>
<comment type="cofactor">
    <cofactor evidence="1">
        <name>Mg(2+)</name>
        <dbReference type="ChEBI" id="CHEBI:18420"/>
    </cofactor>
</comment>
<evidence type="ECO:0000256" key="3">
    <source>
        <dbReference type="ARBA" id="ARBA00022527"/>
    </source>
</evidence>
<evidence type="ECO:0000256" key="8">
    <source>
        <dbReference type="ARBA" id="ARBA00022840"/>
    </source>
</evidence>
<dbReference type="Proteomes" id="UP000700334">
    <property type="component" value="Unassembled WGS sequence"/>
</dbReference>
<evidence type="ECO:0000256" key="4">
    <source>
        <dbReference type="ARBA" id="ARBA00022679"/>
    </source>
</evidence>
<dbReference type="EC" id="2.7.11.1" evidence="2"/>
<feature type="compositionally biased region" description="Low complexity" evidence="13">
    <location>
        <begin position="443"/>
        <end position="453"/>
    </location>
</feature>
<feature type="region of interest" description="Disordered" evidence="13">
    <location>
        <begin position="430"/>
        <end position="453"/>
    </location>
</feature>
<dbReference type="FunFam" id="3.30.200.20:FF:000160">
    <property type="entry name" value="Serine/threonine-protein kinase 32C"/>
    <property type="match status" value="1"/>
</dbReference>
<evidence type="ECO:0000256" key="10">
    <source>
        <dbReference type="ARBA" id="ARBA00047899"/>
    </source>
</evidence>
<protein>
    <recommendedName>
        <fullName evidence="2">non-specific serine/threonine protein kinase</fullName>
        <ecNumber evidence="2">2.7.11.1</ecNumber>
    </recommendedName>
</protein>
<feature type="domain" description="Protein kinase" evidence="14">
    <location>
        <begin position="210"/>
        <end position="698"/>
    </location>
</feature>
<evidence type="ECO:0000313" key="16">
    <source>
        <dbReference type="Proteomes" id="UP000700334"/>
    </source>
</evidence>
<keyword evidence="8 12" id="KW-0067">ATP-binding</keyword>
<dbReference type="Gene3D" id="1.10.510.10">
    <property type="entry name" value="Transferase(Phosphotransferase) domain 1"/>
    <property type="match status" value="1"/>
</dbReference>
<evidence type="ECO:0000256" key="7">
    <source>
        <dbReference type="ARBA" id="ARBA00022777"/>
    </source>
</evidence>
<dbReference type="GO" id="GO:0007186">
    <property type="term" value="P:G protein-coupled receptor signaling pathway"/>
    <property type="evidence" value="ECO:0007669"/>
    <property type="project" value="TreeGrafter"/>
</dbReference>
<evidence type="ECO:0000256" key="9">
    <source>
        <dbReference type="ARBA" id="ARBA00022842"/>
    </source>
</evidence>
<keyword evidence="9" id="KW-0460">Magnesium</keyword>
<comment type="catalytic activity">
    <reaction evidence="11">
        <text>L-seryl-[protein] + ATP = O-phospho-L-seryl-[protein] + ADP + H(+)</text>
        <dbReference type="Rhea" id="RHEA:17989"/>
        <dbReference type="Rhea" id="RHEA-COMP:9863"/>
        <dbReference type="Rhea" id="RHEA-COMP:11604"/>
        <dbReference type="ChEBI" id="CHEBI:15378"/>
        <dbReference type="ChEBI" id="CHEBI:29999"/>
        <dbReference type="ChEBI" id="CHEBI:30616"/>
        <dbReference type="ChEBI" id="CHEBI:83421"/>
        <dbReference type="ChEBI" id="CHEBI:456216"/>
        <dbReference type="EC" id="2.7.11.1"/>
    </reaction>
</comment>
<feature type="region of interest" description="Disordered" evidence="13">
    <location>
        <begin position="527"/>
        <end position="550"/>
    </location>
</feature>
<comment type="catalytic activity">
    <reaction evidence="10">
        <text>L-threonyl-[protein] + ATP = O-phospho-L-threonyl-[protein] + ADP + H(+)</text>
        <dbReference type="Rhea" id="RHEA:46608"/>
        <dbReference type="Rhea" id="RHEA-COMP:11060"/>
        <dbReference type="Rhea" id="RHEA-COMP:11605"/>
        <dbReference type="ChEBI" id="CHEBI:15378"/>
        <dbReference type="ChEBI" id="CHEBI:30013"/>
        <dbReference type="ChEBI" id="CHEBI:30616"/>
        <dbReference type="ChEBI" id="CHEBI:61977"/>
        <dbReference type="ChEBI" id="CHEBI:456216"/>
        <dbReference type="EC" id="2.7.11.1"/>
    </reaction>
</comment>
<keyword evidence="4" id="KW-0808">Transferase</keyword>
<keyword evidence="7 15" id="KW-0418">Kinase</keyword>
<reference evidence="15" key="1">
    <citation type="journal article" date="2021" name="Evol. Appl.">
        <title>The genome of the Pyrenean desman and the effects of bottlenecks and inbreeding on the genomic landscape of an endangered species.</title>
        <authorList>
            <person name="Escoda L."/>
            <person name="Castresana J."/>
        </authorList>
    </citation>
    <scope>NUCLEOTIDE SEQUENCE</scope>
    <source>
        <strain evidence="15">IBE-C5619</strain>
    </source>
</reference>
<evidence type="ECO:0000256" key="12">
    <source>
        <dbReference type="PROSITE-ProRule" id="PRU10141"/>
    </source>
</evidence>
<evidence type="ECO:0000259" key="14">
    <source>
        <dbReference type="SMART" id="SM00220"/>
    </source>
</evidence>
<dbReference type="InterPro" id="IPR011009">
    <property type="entry name" value="Kinase-like_dom_sf"/>
</dbReference>
<dbReference type="AlphaFoldDB" id="A0A8J5ZGW6"/>
<evidence type="ECO:0000256" key="11">
    <source>
        <dbReference type="ARBA" id="ARBA00048679"/>
    </source>
</evidence>
<evidence type="ECO:0000313" key="15">
    <source>
        <dbReference type="EMBL" id="KAG8505848.1"/>
    </source>
</evidence>
<evidence type="ECO:0000256" key="2">
    <source>
        <dbReference type="ARBA" id="ARBA00012513"/>
    </source>
</evidence>
<dbReference type="GO" id="GO:0005524">
    <property type="term" value="F:ATP binding"/>
    <property type="evidence" value="ECO:0007669"/>
    <property type="project" value="UniProtKB-UniRule"/>
</dbReference>
<gene>
    <name evidence="15" type="ORF">J0S82_018355</name>
</gene>
<name>A0A8J5ZGW6_GALPY</name>
<organism evidence="15 16">
    <name type="scientific">Galemys pyrenaicus</name>
    <name type="common">Iberian desman</name>
    <name type="synonym">Pyrenean desman</name>
    <dbReference type="NCBI Taxonomy" id="202257"/>
    <lineage>
        <taxon>Eukaryota</taxon>
        <taxon>Metazoa</taxon>
        <taxon>Chordata</taxon>
        <taxon>Craniata</taxon>
        <taxon>Vertebrata</taxon>
        <taxon>Euteleostomi</taxon>
        <taxon>Mammalia</taxon>
        <taxon>Eutheria</taxon>
        <taxon>Laurasiatheria</taxon>
        <taxon>Eulipotyphla</taxon>
        <taxon>Talpidae</taxon>
        <taxon>Galemys</taxon>
    </lineage>
</organism>
<keyword evidence="16" id="KW-1185">Reference proteome</keyword>